<evidence type="ECO:0000313" key="1">
    <source>
        <dbReference type="EMBL" id="MEQ2293062.1"/>
    </source>
</evidence>
<dbReference type="EMBL" id="JAHRIP010031565">
    <property type="protein sequence ID" value="MEQ2293062.1"/>
    <property type="molecule type" value="Genomic_DNA"/>
</dbReference>
<gene>
    <name evidence="1" type="ORF">AMECASPLE_029374</name>
</gene>
<accession>A0ABV0YH74</accession>
<dbReference type="Proteomes" id="UP001469553">
    <property type="component" value="Unassembled WGS sequence"/>
</dbReference>
<proteinExistence type="predicted"/>
<reference evidence="1 2" key="1">
    <citation type="submission" date="2021-06" db="EMBL/GenBank/DDBJ databases">
        <authorList>
            <person name="Palmer J.M."/>
        </authorList>
    </citation>
    <scope>NUCLEOTIDE SEQUENCE [LARGE SCALE GENOMIC DNA]</scope>
    <source>
        <strain evidence="1 2">AS_MEX2019</strain>
        <tissue evidence="1">Muscle</tissue>
    </source>
</reference>
<evidence type="ECO:0000313" key="2">
    <source>
        <dbReference type="Proteomes" id="UP001469553"/>
    </source>
</evidence>
<keyword evidence="2" id="KW-1185">Reference proteome</keyword>
<sequence>MHVQRRCVGENFATSFHGAEDIRPNFFSQLDDGGFDYFPALRHRLLEAFHTACRRVMPDICLGRRRGGHVSVLTVHSVSQSPPPFSLSLSPAGELNEHGAWWPSALTERRLGQSSLTTPVTSRPIQLLNFRFCKAGLSFISKNIFLNTKIMLKLKV</sequence>
<protein>
    <submittedName>
        <fullName evidence="1">Uncharacterized protein</fullName>
    </submittedName>
</protein>
<comment type="caution">
    <text evidence="1">The sequence shown here is derived from an EMBL/GenBank/DDBJ whole genome shotgun (WGS) entry which is preliminary data.</text>
</comment>
<organism evidence="1 2">
    <name type="scientific">Ameca splendens</name>
    <dbReference type="NCBI Taxonomy" id="208324"/>
    <lineage>
        <taxon>Eukaryota</taxon>
        <taxon>Metazoa</taxon>
        <taxon>Chordata</taxon>
        <taxon>Craniata</taxon>
        <taxon>Vertebrata</taxon>
        <taxon>Euteleostomi</taxon>
        <taxon>Actinopterygii</taxon>
        <taxon>Neopterygii</taxon>
        <taxon>Teleostei</taxon>
        <taxon>Neoteleostei</taxon>
        <taxon>Acanthomorphata</taxon>
        <taxon>Ovalentaria</taxon>
        <taxon>Atherinomorphae</taxon>
        <taxon>Cyprinodontiformes</taxon>
        <taxon>Goodeidae</taxon>
        <taxon>Ameca</taxon>
    </lineage>
</organism>
<name>A0ABV0YH74_9TELE</name>